<dbReference type="PANTHER" id="PTHR42648">
    <property type="entry name" value="TRANSPOSASE, PUTATIVE-RELATED"/>
    <property type="match status" value="1"/>
</dbReference>
<dbReference type="Pfam" id="PF07727">
    <property type="entry name" value="RVT_2"/>
    <property type="match status" value="1"/>
</dbReference>
<keyword evidence="6" id="KW-0675">Receptor</keyword>
<accession>A0AAV3QSB6</accession>
<dbReference type="SUPFAM" id="SSF56672">
    <property type="entry name" value="DNA/RNA polymerases"/>
    <property type="match status" value="1"/>
</dbReference>
<feature type="region of interest" description="Disordered" evidence="3">
    <location>
        <begin position="1"/>
        <end position="21"/>
    </location>
</feature>
<reference evidence="6 7" key="1">
    <citation type="submission" date="2024-01" db="EMBL/GenBank/DDBJ databases">
        <title>The complete chloroplast genome sequence of Lithospermum erythrorhizon: insights into the phylogenetic relationship among Boraginaceae species and the maternal lineages of purple gromwells.</title>
        <authorList>
            <person name="Okada T."/>
            <person name="Watanabe K."/>
        </authorList>
    </citation>
    <scope>NUCLEOTIDE SEQUENCE [LARGE SCALE GENOMIC DNA]</scope>
</reference>
<name>A0AAV3QSB6_LITER</name>
<evidence type="ECO:0000259" key="5">
    <source>
        <dbReference type="Pfam" id="PF25597"/>
    </source>
</evidence>
<dbReference type="Pfam" id="PF25597">
    <property type="entry name" value="SH3_retrovirus"/>
    <property type="match status" value="1"/>
</dbReference>
<evidence type="ECO:0000313" key="7">
    <source>
        <dbReference type="Proteomes" id="UP001454036"/>
    </source>
</evidence>
<evidence type="ECO:0000256" key="2">
    <source>
        <dbReference type="ARBA" id="ARBA00022801"/>
    </source>
</evidence>
<keyword evidence="6" id="KW-0812">Transmembrane</keyword>
<evidence type="ECO:0000313" key="6">
    <source>
        <dbReference type="EMBL" id="GAA0166930.1"/>
    </source>
</evidence>
<dbReference type="PANTHER" id="PTHR42648:SF28">
    <property type="entry name" value="TRANSPOSON-ENCODED PROTEIN WITH RIBONUCLEASE H-LIKE AND RETROVIRUS ZINC FINGER-LIKE DOMAINS"/>
    <property type="match status" value="1"/>
</dbReference>
<dbReference type="Gene3D" id="3.30.420.10">
    <property type="entry name" value="Ribonuclease H-like superfamily/Ribonuclease H"/>
    <property type="match status" value="1"/>
</dbReference>
<evidence type="ECO:0000256" key="3">
    <source>
        <dbReference type="SAM" id="MobiDB-lite"/>
    </source>
</evidence>
<organism evidence="6 7">
    <name type="scientific">Lithospermum erythrorhizon</name>
    <name type="common">Purple gromwell</name>
    <name type="synonym">Lithospermum officinale var. erythrorhizon</name>
    <dbReference type="NCBI Taxonomy" id="34254"/>
    <lineage>
        <taxon>Eukaryota</taxon>
        <taxon>Viridiplantae</taxon>
        <taxon>Streptophyta</taxon>
        <taxon>Embryophyta</taxon>
        <taxon>Tracheophyta</taxon>
        <taxon>Spermatophyta</taxon>
        <taxon>Magnoliopsida</taxon>
        <taxon>eudicotyledons</taxon>
        <taxon>Gunneridae</taxon>
        <taxon>Pentapetalae</taxon>
        <taxon>asterids</taxon>
        <taxon>lamiids</taxon>
        <taxon>Boraginales</taxon>
        <taxon>Boraginaceae</taxon>
        <taxon>Boraginoideae</taxon>
        <taxon>Lithospermeae</taxon>
        <taxon>Lithospermum</taxon>
    </lineage>
</organism>
<keyword evidence="6" id="KW-0472">Membrane</keyword>
<proteinExistence type="predicted"/>
<dbReference type="GO" id="GO:0003676">
    <property type="term" value="F:nucleic acid binding"/>
    <property type="evidence" value="ECO:0007669"/>
    <property type="project" value="InterPro"/>
</dbReference>
<feature type="domain" description="Reverse transcriptase Ty1/copia-type" evidence="4">
    <location>
        <begin position="210"/>
        <end position="353"/>
    </location>
</feature>
<dbReference type="InterPro" id="IPR057670">
    <property type="entry name" value="SH3_retrovirus"/>
</dbReference>
<gene>
    <name evidence="6" type="ORF">LIER_21977</name>
</gene>
<keyword evidence="7" id="KW-1185">Reference proteome</keyword>
<protein>
    <submittedName>
        <fullName evidence="6">Transmembrane signal receptor</fullName>
    </submittedName>
</protein>
<feature type="compositionally biased region" description="Pro residues" evidence="3">
    <location>
        <begin position="1"/>
        <end position="14"/>
    </location>
</feature>
<dbReference type="EMBL" id="BAABME010005905">
    <property type="protein sequence ID" value="GAA0166930.1"/>
    <property type="molecule type" value="Genomic_DNA"/>
</dbReference>
<keyword evidence="1" id="KW-0479">Metal-binding</keyword>
<dbReference type="GO" id="GO:0016787">
    <property type="term" value="F:hydrolase activity"/>
    <property type="evidence" value="ECO:0007669"/>
    <property type="project" value="UniProtKB-KW"/>
</dbReference>
<dbReference type="InterPro" id="IPR013103">
    <property type="entry name" value="RVT_2"/>
</dbReference>
<keyword evidence="2" id="KW-0378">Hydrolase</keyword>
<dbReference type="InterPro" id="IPR012337">
    <property type="entry name" value="RNaseH-like_sf"/>
</dbReference>
<feature type="domain" description="Retroviral polymerase SH3-like" evidence="5">
    <location>
        <begin position="171"/>
        <end position="201"/>
    </location>
</feature>
<sequence length="403" mass="46249">MSPSPPLYLPPPPTQTLASTPTPNRDLFMFLVSCLLFNKFNEGPDAPLPPSPPRPDAPLPHVLRYHSNYQQRLVSIKRQCTTAYTHQQNGVAERMNRTLLERTRAMLRDAGLEKSFWAEALNTACCVINRSPSIAIELKTSIEMWNGKKADYSRFHIFGSPDVIYNVQETIKLDPKSRKCFFLGYADGVKGYRLWDLTPRKEEIEALHKNKTWDLVPLPQGRKPIGNKWIYKIKRNSNDQVERYLARLVVKGYAQKEGIDFNEIFSPVVRLIIDRVVLAMCARFDLHLEKLHLKTAFLHGDLEEKIYMLQAEGFEELDKKNLVCTLNKSLYGLKQTLRCWYKRFDSLLRALDTTDSIQTIVHISRGDLDKRKSTTCFVFTLTNGAVSWISKLQNVVALSTTKA</sequence>
<dbReference type="SUPFAM" id="SSF53098">
    <property type="entry name" value="Ribonuclease H-like"/>
    <property type="match status" value="1"/>
</dbReference>
<dbReference type="InterPro" id="IPR036397">
    <property type="entry name" value="RNaseH_sf"/>
</dbReference>
<evidence type="ECO:0000256" key="1">
    <source>
        <dbReference type="ARBA" id="ARBA00022723"/>
    </source>
</evidence>
<dbReference type="GO" id="GO:0046872">
    <property type="term" value="F:metal ion binding"/>
    <property type="evidence" value="ECO:0007669"/>
    <property type="project" value="UniProtKB-KW"/>
</dbReference>
<dbReference type="Proteomes" id="UP001454036">
    <property type="component" value="Unassembled WGS sequence"/>
</dbReference>
<dbReference type="InterPro" id="IPR043502">
    <property type="entry name" value="DNA/RNA_pol_sf"/>
</dbReference>
<comment type="caution">
    <text evidence="6">The sequence shown here is derived from an EMBL/GenBank/DDBJ whole genome shotgun (WGS) entry which is preliminary data.</text>
</comment>
<dbReference type="InterPro" id="IPR039537">
    <property type="entry name" value="Retrotran_Ty1/copia-like"/>
</dbReference>
<evidence type="ECO:0000259" key="4">
    <source>
        <dbReference type="Pfam" id="PF07727"/>
    </source>
</evidence>
<dbReference type="AlphaFoldDB" id="A0AAV3QSB6"/>